<dbReference type="SMART" id="SM00448">
    <property type="entry name" value="REC"/>
    <property type="match status" value="1"/>
</dbReference>
<evidence type="ECO:0000313" key="10">
    <source>
        <dbReference type="EMBL" id="SBT16393.1"/>
    </source>
</evidence>
<keyword evidence="12" id="KW-1185">Reference proteome</keyword>
<gene>
    <name evidence="10" type="primary">copR</name>
    <name evidence="10" type="ORF">MGA5115_00474</name>
    <name evidence="11" type="ORF">MGA5116_02035</name>
</gene>
<keyword evidence="3" id="KW-0805">Transcription regulation</keyword>
<keyword evidence="2" id="KW-0902">Two-component regulatory system</keyword>
<evidence type="ECO:0000256" key="2">
    <source>
        <dbReference type="ARBA" id="ARBA00023012"/>
    </source>
</evidence>
<protein>
    <submittedName>
        <fullName evidence="10">Transcriptional activator protein CopR</fullName>
    </submittedName>
</protein>
<feature type="modified residue" description="4-aspartylphosphate" evidence="6">
    <location>
        <position position="52"/>
    </location>
</feature>
<dbReference type="SMART" id="SM00862">
    <property type="entry name" value="Trans_reg_C"/>
    <property type="match status" value="1"/>
</dbReference>
<evidence type="ECO:0000256" key="3">
    <source>
        <dbReference type="ARBA" id="ARBA00023015"/>
    </source>
</evidence>
<dbReference type="Proteomes" id="UP000092871">
    <property type="component" value="Unassembled WGS sequence"/>
</dbReference>
<dbReference type="SUPFAM" id="SSF52172">
    <property type="entry name" value="CheY-like"/>
    <property type="match status" value="1"/>
</dbReference>
<dbReference type="FunFam" id="3.40.50.2300:FF:000001">
    <property type="entry name" value="DNA-binding response regulator PhoB"/>
    <property type="match status" value="1"/>
</dbReference>
<dbReference type="InterPro" id="IPR039420">
    <property type="entry name" value="WalR-like"/>
</dbReference>
<dbReference type="GO" id="GO:0000156">
    <property type="term" value="F:phosphorelay response regulator activity"/>
    <property type="evidence" value="ECO:0007669"/>
    <property type="project" value="TreeGrafter"/>
</dbReference>
<dbReference type="PANTHER" id="PTHR48111:SF22">
    <property type="entry name" value="REGULATOR OF RPOS"/>
    <property type="match status" value="1"/>
</dbReference>
<evidence type="ECO:0000256" key="7">
    <source>
        <dbReference type="PROSITE-ProRule" id="PRU01091"/>
    </source>
</evidence>
<dbReference type="AlphaFoldDB" id="A0A1C3JMF6"/>
<evidence type="ECO:0000259" key="9">
    <source>
        <dbReference type="PROSITE" id="PS51755"/>
    </source>
</evidence>
<dbReference type="PROSITE" id="PS51755">
    <property type="entry name" value="OMPR_PHOB"/>
    <property type="match status" value="1"/>
</dbReference>
<feature type="DNA-binding region" description="OmpR/PhoB-type" evidence="7">
    <location>
        <begin position="126"/>
        <end position="223"/>
    </location>
</feature>
<dbReference type="GO" id="GO:0006355">
    <property type="term" value="P:regulation of DNA-templated transcription"/>
    <property type="evidence" value="ECO:0007669"/>
    <property type="project" value="InterPro"/>
</dbReference>
<reference evidence="10 13" key="1">
    <citation type="submission" date="2016-06" db="EMBL/GenBank/DDBJ databases">
        <authorList>
            <person name="Kjaerup R.B."/>
            <person name="Dalgaard T.S."/>
            <person name="Juul-Madsen H.R."/>
        </authorList>
    </citation>
    <scope>NUCLEOTIDE SEQUENCE [LARGE SCALE GENOMIC DNA]</scope>
    <source>
        <strain evidence="10 13">CECT 5115</strain>
    </source>
</reference>
<dbReference type="Pfam" id="PF00486">
    <property type="entry name" value="Trans_reg_C"/>
    <property type="match status" value="1"/>
</dbReference>
<dbReference type="Proteomes" id="UP000092840">
    <property type="component" value="Unassembled WGS sequence"/>
</dbReference>
<dbReference type="GO" id="GO:0032993">
    <property type="term" value="C:protein-DNA complex"/>
    <property type="evidence" value="ECO:0007669"/>
    <property type="project" value="TreeGrafter"/>
</dbReference>
<dbReference type="SUPFAM" id="SSF46894">
    <property type="entry name" value="C-terminal effector domain of the bipartite response regulators"/>
    <property type="match status" value="1"/>
</dbReference>
<dbReference type="InterPro" id="IPR001789">
    <property type="entry name" value="Sig_transdc_resp-reg_receiver"/>
</dbReference>
<dbReference type="CDD" id="cd00383">
    <property type="entry name" value="trans_reg_C"/>
    <property type="match status" value="1"/>
</dbReference>
<evidence type="ECO:0000313" key="13">
    <source>
        <dbReference type="Proteomes" id="UP000092871"/>
    </source>
</evidence>
<evidence type="ECO:0000256" key="6">
    <source>
        <dbReference type="PROSITE-ProRule" id="PRU00169"/>
    </source>
</evidence>
<keyword evidence="4 7" id="KW-0238">DNA-binding</keyword>
<accession>A0A1C3JMF6</accession>
<evidence type="ECO:0000256" key="5">
    <source>
        <dbReference type="ARBA" id="ARBA00023163"/>
    </source>
</evidence>
<feature type="domain" description="Response regulatory" evidence="8">
    <location>
        <begin position="3"/>
        <end position="117"/>
    </location>
</feature>
<evidence type="ECO:0000313" key="11">
    <source>
        <dbReference type="EMBL" id="SBT21441.1"/>
    </source>
</evidence>
<dbReference type="EMBL" id="FLRA01000002">
    <property type="protein sequence ID" value="SBT16393.1"/>
    <property type="molecule type" value="Genomic_DNA"/>
</dbReference>
<proteinExistence type="predicted"/>
<sequence length="231" mass="26263">MQRALLIEDNRDIAGMLFDFFECNNMELDYADNGELGLKLALENTFDIILLDLMLPRLDGVTVCQRLRDAGISTPILMLTALDSREDELRGLDVGADDYLTKPFDLDILYARVQALIRRHSGHVSTSVLRYGDISIHLKSGKAYRQEKLLALTPSTFTILKMLVSQAPNLVTKEDIAYQLWQDEKPNNDVLRSHIYQLRSQLDKPFESNILKTQPKIGFYLEVNSDDSPVS</sequence>
<keyword evidence="1 6" id="KW-0597">Phosphoprotein</keyword>
<organism evidence="10 13">
    <name type="scientific">Marinomonas gallaica</name>
    <dbReference type="NCBI Taxonomy" id="1806667"/>
    <lineage>
        <taxon>Bacteria</taxon>
        <taxon>Pseudomonadati</taxon>
        <taxon>Pseudomonadota</taxon>
        <taxon>Gammaproteobacteria</taxon>
        <taxon>Oceanospirillales</taxon>
        <taxon>Oceanospirillaceae</taxon>
        <taxon>Marinomonas</taxon>
    </lineage>
</organism>
<dbReference type="GO" id="GO:0000976">
    <property type="term" value="F:transcription cis-regulatory region binding"/>
    <property type="evidence" value="ECO:0007669"/>
    <property type="project" value="TreeGrafter"/>
</dbReference>
<dbReference type="Gene3D" id="1.10.10.10">
    <property type="entry name" value="Winged helix-like DNA-binding domain superfamily/Winged helix DNA-binding domain"/>
    <property type="match status" value="1"/>
</dbReference>
<evidence type="ECO:0000256" key="4">
    <source>
        <dbReference type="ARBA" id="ARBA00023125"/>
    </source>
</evidence>
<dbReference type="InterPro" id="IPR016032">
    <property type="entry name" value="Sig_transdc_resp-reg_C-effctor"/>
</dbReference>
<dbReference type="PANTHER" id="PTHR48111">
    <property type="entry name" value="REGULATOR OF RPOS"/>
    <property type="match status" value="1"/>
</dbReference>
<dbReference type="GO" id="GO:0005829">
    <property type="term" value="C:cytosol"/>
    <property type="evidence" value="ECO:0007669"/>
    <property type="project" value="TreeGrafter"/>
</dbReference>
<dbReference type="EMBL" id="FLRB01000012">
    <property type="protein sequence ID" value="SBT21441.1"/>
    <property type="molecule type" value="Genomic_DNA"/>
</dbReference>
<dbReference type="InterPro" id="IPR036388">
    <property type="entry name" value="WH-like_DNA-bd_sf"/>
</dbReference>
<dbReference type="RefSeq" id="WP_082866129.1">
    <property type="nucleotide sequence ID" value="NZ_FLRA01000002.1"/>
</dbReference>
<dbReference type="Pfam" id="PF00072">
    <property type="entry name" value="Response_reg"/>
    <property type="match status" value="1"/>
</dbReference>
<dbReference type="Gene3D" id="6.10.250.690">
    <property type="match status" value="1"/>
</dbReference>
<dbReference type="Gene3D" id="3.40.50.2300">
    <property type="match status" value="1"/>
</dbReference>
<name>A0A1C3JMF6_9GAMM</name>
<dbReference type="InterPro" id="IPR011006">
    <property type="entry name" value="CheY-like_superfamily"/>
</dbReference>
<keyword evidence="5" id="KW-0804">Transcription</keyword>
<evidence type="ECO:0000256" key="1">
    <source>
        <dbReference type="ARBA" id="ARBA00022553"/>
    </source>
</evidence>
<dbReference type="PROSITE" id="PS50110">
    <property type="entry name" value="RESPONSE_REGULATORY"/>
    <property type="match status" value="1"/>
</dbReference>
<dbReference type="OrthoDB" id="9802426at2"/>
<dbReference type="InterPro" id="IPR001867">
    <property type="entry name" value="OmpR/PhoB-type_DNA-bd"/>
</dbReference>
<evidence type="ECO:0000259" key="8">
    <source>
        <dbReference type="PROSITE" id="PS50110"/>
    </source>
</evidence>
<reference evidence="11 12" key="2">
    <citation type="submission" date="2016-06" db="EMBL/GenBank/DDBJ databases">
        <authorList>
            <person name="Rodrigo-Torres L."/>
            <person name="Arahal D.R."/>
        </authorList>
    </citation>
    <scope>NUCLEOTIDE SEQUENCE [LARGE SCALE GENOMIC DNA]</scope>
    <source>
        <strain evidence="11 12">CECT 5116</strain>
    </source>
</reference>
<evidence type="ECO:0000313" key="12">
    <source>
        <dbReference type="Proteomes" id="UP000092840"/>
    </source>
</evidence>
<feature type="domain" description="OmpR/PhoB-type" evidence="9">
    <location>
        <begin position="126"/>
        <end position="223"/>
    </location>
</feature>